<feature type="compositionally biased region" description="Basic and acidic residues" evidence="1">
    <location>
        <begin position="141"/>
        <end position="150"/>
    </location>
</feature>
<sequence>MSALDPSGDAQPTLNQAYTTPGNPADKEPLESAQADANARTNDEKTETRAPVPQTQSSSQADATPTSVARGVRGAPPGEEAAGKTDEDVGRHNELDGQQMRAPGEGDVRDVVQKKPGASGAQEGLESDLDRKKAEQAPAREAIKEQRQQKVDVAGVLGQTGGPANPVDKDGYPNK</sequence>
<feature type="compositionally biased region" description="Polar residues" evidence="1">
    <location>
        <begin position="53"/>
        <end position="67"/>
    </location>
</feature>
<gene>
    <name evidence="2" type="ORF">LTR16_003225</name>
</gene>
<feature type="compositionally biased region" description="Basic and acidic residues" evidence="1">
    <location>
        <begin position="81"/>
        <end position="95"/>
    </location>
</feature>
<feature type="compositionally biased region" description="Basic and acidic residues" evidence="1">
    <location>
        <begin position="104"/>
        <end position="113"/>
    </location>
</feature>
<keyword evidence="3" id="KW-1185">Reference proteome</keyword>
<proteinExistence type="predicted"/>
<reference evidence="2 3" key="1">
    <citation type="submission" date="2023-08" db="EMBL/GenBank/DDBJ databases">
        <title>Black Yeasts Isolated from many extreme environments.</title>
        <authorList>
            <person name="Coleine C."/>
            <person name="Stajich J.E."/>
            <person name="Selbmann L."/>
        </authorList>
    </citation>
    <scope>NUCLEOTIDE SEQUENCE [LARGE SCALE GENOMIC DNA]</scope>
    <source>
        <strain evidence="2 3">CCFEE 536</strain>
    </source>
</reference>
<accession>A0ABR0LYC7</accession>
<name>A0ABR0LYC7_9PEZI</name>
<protein>
    <submittedName>
        <fullName evidence="2">Uncharacterized protein</fullName>
    </submittedName>
</protein>
<evidence type="ECO:0000256" key="1">
    <source>
        <dbReference type="SAM" id="MobiDB-lite"/>
    </source>
</evidence>
<comment type="caution">
    <text evidence="2">The sequence shown here is derived from an EMBL/GenBank/DDBJ whole genome shotgun (WGS) entry which is preliminary data.</text>
</comment>
<evidence type="ECO:0000313" key="2">
    <source>
        <dbReference type="EMBL" id="KAK5256456.1"/>
    </source>
</evidence>
<organism evidence="2 3">
    <name type="scientific">Cryomyces antarcticus</name>
    <dbReference type="NCBI Taxonomy" id="329879"/>
    <lineage>
        <taxon>Eukaryota</taxon>
        <taxon>Fungi</taxon>
        <taxon>Dikarya</taxon>
        <taxon>Ascomycota</taxon>
        <taxon>Pezizomycotina</taxon>
        <taxon>Dothideomycetes</taxon>
        <taxon>Dothideomycetes incertae sedis</taxon>
        <taxon>Cryomyces</taxon>
    </lineage>
</organism>
<feature type="compositionally biased region" description="Polar residues" evidence="1">
    <location>
        <begin position="10"/>
        <end position="22"/>
    </location>
</feature>
<evidence type="ECO:0000313" key="3">
    <source>
        <dbReference type="Proteomes" id="UP001357485"/>
    </source>
</evidence>
<dbReference type="EMBL" id="JAVRRA010008524">
    <property type="protein sequence ID" value="KAK5256456.1"/>
    <property type="molecule type" value="Genomic_DNA"/>
</dbReference>
<feature type="region of interest" description="Disordered" evidence="1">
    <location>
        <begin position="1"/>
        <end position="175"/>
    </location>
</feature>
<dbReference type="Proteomes" id="UP001357485">
    <property type="component" value="Unassembled WGS sequence"/>
</dbReference>